<evidence type="ECO:0000313" key="7">
    <source>
        <dbReference type="Proteomes" id="UP001549098"/>
    </source>
</evidence>
<keyword evidence="1" id="KW-0004">4Fe-4S</keyword>
<evidence type="ECO:0000256" key="4">
    <source>
        <dbReference type="ARBA" id="ARBA00023004"/>
    </source>
</evidence>
<gene>
    <name evidence="6" type="ORF">ABID47_005717</name>
</gene>
<dbReference type="EMBL" id="JBEPLV010000007">
    <property type="protein sequence ID" value="MET3549085.1"/>
    <property type="molecule type" value="Genomic_DNA"/>
</dbReference>
<dbReference type="Proteomes" id="UP001549098">
    <property type="component" value="Unassembled WGS sequence"/>
</dbReference>
<dbReference type="RefSeq" id="WP_354501882.1">
    <property type="nucleotide sequence ID" value="NZ_JBEPLV010000007.1"/>
</dbReference>
<dbReference type="PANTHER" id="PTHR43498">
    <property type="entry name" value="FERREDOXIN:COB-COM HETERODISULFIDE REDUCTASE SUBUNIT A"/>
    <property type="match status" value="1"/>
</dbReference>
<reference evidence="6 7" key="1">
    <citation type="submission" date="2024-06" db="EMBL/GenBank/DDBJ databases">
        <title>Genomic Encyclopedia of Type Strains, Phase IV (KMG-IV): sequencing the most valuable type-strain genomes for metagenomic binning, comparative biology and taxonomic classification.</title>
        <authorList>
            <person name="Goeker M."/>
        </authorList>
    </citation>
    <scope>NUCLEOTIDE SEQUENCE [LARGE SCALE GENOMIC DNA]</scope>
    <source>
        <strain evidence="6 7">DSM 17253</strain>
    </source>
</reference>
<evidence type="ECO:0000256" key="5">
    <source>
        <dbReference type="ARBA" id="ARBA00023014"/>
    </source>
</evidence>
<evidence type="ECO:0000256" key="3">
    <source>
        <dbReference type="ARBA" id="ARBA00023002"/>
    </source>
</evidence>
<proteinExistence type="predicted"/>
<dbReference type="InterPro" id="IPR039650">
    <property type="entry name" value="HdrA-like"/>
</dbReference>
<keyword evidence="2" id="KW-0479">Metal-binding</keyword>
<comment type="caution">
    <text evidence="6">The sequence shown here is derived from an EMBL/GenBank/DDBJ whole genome shotgun (WGS) entry which is preliminary data.</text>
</comment>
<accession>A0ABV2FBD6</accession>
<keyword evidence="3" id="KW-0560">Oxidoreductase</keyword>
<organism evidence="6 7">
    <name type="scientific">Paenibacillus favisporus</name>
    <dbReference type="NCBI Taxonomy" id="221028"/>
    <lineage>
        <taxon>Bacteria</taxon>
        <taxon>Bacillati</taxon>
        <taxon>Bacillota</taxon>
        <taxon>Bacilli</taxon>
        <taxon>Bacillales</taxon>
        <taxon>Paenibacillaceae</taxon>
        <taxon>Paenibacillus</taxon>
    </lineage>
</organism>
<evidence type="ECO:0000256" key="2">
    <source>
        <dbReference type="ARBA" id="ARBA00022723"/>
    </source>
</evidence>
<dbReference type="Gene3D" id="3.50.50.60">
    <property type="entry name" value="FAD/NAD(P)-binding domain"/>
    <property type="match status" value="1"/>
</dbReference>
<protein>
    <recommendedName>
        <fullName evidence="8">FAD-dependent oxidoreductase</fullName>
    </recommendedName>
</protein>
<dbReference type="SUPFAM" id="SSF51905">
    <property type="entry name" value="FAD/NAD(P)-binding domain"/>
    <property type="match status" value="1"/>
</dbReference>
<dbReference type="Pfam" id="PF12831">
    <property type="entry name" value="FAD_oxidored"/>
    <property type="match status" value="1"/>
</dbReference>
<dbReference type="PANTHER" id="PTHR43498:SF1">
    <property type="entry name" value="COB--COM HETERODISULFIDE REDUCTASE IRON-SULFUR SUBUNIT A"/>
    <property type="match status" value="1"/>
</dbReference>
<evidence type="ECO:0000313" key="6">
    <source>
        <dbReference type="EMBL" id="MET3549085.1"/>
    </source>
</evidence>
<dbReference type="InterPro" id="IPR036188">
    <property type="entry name" value="FAD/NAD-bd_sf"/>
</dbReference>
<keyword evidence="4" id="KW-0408">Iron</keyword>
<evidence type="ECO:0008006" key="8">
    <source>
        <dbReference type="Google" id="ProtNLM"/>
    </source>
</evidence>
<keyword evidence="7" id="KW-1185">Reference proteome</keyword>
<keyword evidence="5" id="KW-0411">Iron-sulfur</keyword>
<evidence type="ECO:0000256" key="1">
    <source>
        <dbReference type="ARBA" id="ARBA00022485"/>
    </source>
</evidence>
<name>A0ABV2FBD6_9BACL</name>
<sequence>MESQLPREVIRTQVLVLGGGAGGVGAAIAAAREGAQTMIVDRQGFLGGNMTIGLPLLAFLDAQGRQVTRGLPQEIVDRLTLLGGSFGHRECPLHNSTTVIDPSLMKIVIFEKIKQYGVQPLLHCEIIGTNVEDGELKSVLLKGKGREIEVFADVFIDATGDGDVAYMAGASFEKGQYANGETQPPTLMFTVGGFDLERFMDFLGEHPEELRHGSSMKIRPGYTAEFLRASENHVFVGLKNTVSRLRQEGKCPISRDTIIYINLPREGYIALNCIRILNFDGTKVEELSRGEIESHLQILPLIDMLREHITGFEHIYLSSIAPFLGIRETRRIMGKQMIREEAAVNGVIPDDTIALGSYIIDIHSGSGDSTVIRSLAGPYGITYGATIAKDVKRLMLSGRCISVDPVVFGSSRVMPTCMAVGEGVGIGAALAAKQQISPEDVDVRIIRKKLREHGAILSLEDVGEASGTTSL</sequence>